<dbReference type="InterPro" id="IPR046193">
    <property type="entry name" value="DUF6221"/>
</dbReference>
<dbReference type="Pfam" id="PF19730">
    <property type="entry name" value="DUF6221"/>
    <property type="match status" value="1"/>
</dbReference>
<keyword evidence="2" id="KW-1185">Reference proteome</keyword>
<reference evidence="1 2" key="1">
    <citation type="journal article" date="2010" name="J. Bacteriol.">
        <title>Biochemical characterization of a novel indole prenyltransferase from Streptomyces sp. SN-593.</title>
        <authorList>
            <person name="Takahashi S."/>
            <person name="Takagi H."/>
            <person name="Toyoda A."/>
            <person name="Uramoto M."/>
            <person name="Nogawa T."/>
            <person name="Ueki M."/>
            <person name="Sakaki Y."/>
            <person name="Osada H."/>
        </authorList>
    </citation>
    <scope>NUCLEOTIDE SEQUENCE [LARGE SCALE GENOMIC DNA]</scope>
    <source>
        <strain evidence="1 2">SN-593</strain>
    </source>
</reference>
<proteinExistence type="predicted"/>
<evidence type="ECO:0000313" key="2">
    <source>
        <dbReference type="Proteomes" id="UP000595703"/>
    </source>
</evidence>
<accession>A0A7U3UPF6</accession>
<organism evidence="1 2">
    <name type="scientific">Actinacidiphila reveromycinica</name>
    <dbReference type="NCBI Taxonomy" id="659352"/>
    <lineage>
        <taxon>Bacteria</taxon>
        <taxon>Bacillati</taxon>
        <taxon>Actinomycetota</taxon>
        <taxon>Actinomycetes</taxon>
        <taxon>Kitasatosporales</taxon>
        <taxon>Streptomycetaceae</taxon>
        <taxon>Actinacidiphila</taxon>
    </lineage>
</organism>
<reference evidence="1 2" key="2">
    <citation type="journal article" date="2011" name="J. Antibiot.">
        <title>Furaquinocins I and J: novel polyketide isoprenoid hybrid compounds from Streptomyces reveromyceticus SN-593.</title>
        <authorList>
            <person name="Panthee S."/>
            <person name="Takahashi S."/>
            <person name="Takagi H."/>
            <person name="Nogawa T."/>
            <person name="Oowada E."/>
            <person name="Uramoto M."/>
            <person name="Osada H."/>
        </authorList>
    </citation>
    <scope>NUCLEOTIDE SEQUENCE [LARGE SCALE GENOMIC DNA]</scope>
    <source>
        <strain evidence="1 2">SN-593</strain>
    </source>
</reference>
<reference evidence="1 2" key="3">
    <citation type="journal article" date="2011" name="Nat. Chem. Biol.">
        <title>Reveromycin A biosynthesis uses RevG and RevJ for stereospecific spiroacetal formation.</title>
        <authorList>
            <person name="Takahashi S."/>
            <person name="Toyoda A."/>
            <person name="Sekiyama Y."/>
            <person name="Takagi H."/>
            <person name="Nogawa T."/>
            <person name="Uramoto M."/>
            <person name="Suzuki R."/>
            <person name="Koshino H."/>
            <person name="Kumano T."/>
            <person name="Panthee S."/>
            <person name="Dairi T."/>
            <person name="Ishikawa J."/>
            <person name="Ikeda H."/>
            <person name="Sakaki Y."/>
            <person name="Osada H."/>
        </authorList>
    </citation>
    <scope>NUCLEOTIDE SEQUENCE [LARGE SCALE GENOMIC DNA]</scope>
    <source>
        <strain evidence="1 2">SN-593</strain>
    </source>
</reference>
<evidence type="ECO:0000313" key="1">
    <source>
        <dbReference type="EMBL" id="BBA96277.1"/>
    </source>
</evidence>
<dbReference type="RefSeq" id="WP_202232734.1">
    <property type="nucleotide sequence ID" value="NZ_AP018365.1"/>
</dbReference>
<dbReference type="EMBL" id="AP018365">
    <property type="protein sequence ID" value="BBA96277.1"/>
    <property type="molecule type" value="Genomic_DNA"/>
</dbReference>
<protein>
    <submittedName>
        <fullName evidence="1">Uncharacterized protein</fullName>
    </submittedName>
</protein>
<name>A0A7U3UPF6_9ACTN</name>
<dbReference type="Proteomes" id="UP000595703">
    <property type="component" value="Chromosome"/>
</dbReference>
<reference evidence="1 2" key="4">
    <citation type="journal article" date="2020" name="Sci. Rep.">
        <title>beta-carboline chemical signals induce reveromycin production through a LuxR family regulator in Streptomyces sp. SN-593.</title>
        <authorList>
            <person name="Panthee S."/>
            <person name="Kito N."/>
            <person name="Hayashi T."/>
            <person name="Shimizu T."/>
            <person name="Ishikawa J."/>
            <person name="Hamamoto H."/>
            <person name="Osada H."/>
            <person name="Takahashi S."/>
        </authorList>
    </citation>
    <scope>NUCLEOTIDE SEQUENCE [LARGE SCALE GENOMIC DNA]</scope>
    <source>
        <strain evidence="1 2">SN-593</strain>
    </source>
</reference>
<sequence>MIEELAAFVRARLTEDLAYAWGGAVAGGRWTAEGTRLVVDSGAAFEVGAPVAAHAAHHDPARVVRAVAAKQALLARCERHLARPEPGDGTRDGDLLVAQILVALAAEWAAHPDHREEWTGSPPEQ</sequence>
<dbReference type="AlphaFoldDB" id="A0A7U3UPF6"/>
<dbReference type="KEGG" id="arev:RVR_1501"/>
<gene>
    <name evidence="1" type="ORF">RVR_1501</name>
</gene>